<dbReference type="Pfam" id="PF00753">
    <property type="entry name" value="Lactamase_B"/>
    <property type="match status" value="1"/>
</dbReference>
<evidence type="ECO:0000259" key="1">
    <source>
        <dbReference type="SMART" id="SM00849"/>
    </source>
</evidence>
<evidence type="ECO:0000313" key="2">
    <source>
        <dbReference type="EMBL" id="CCH53030.1"/>
    </source>
</evidence>
<evidence type="ECO:0000313" key="3">
    <source>
        <dbReference type="Proteomes" id="UP000009309"/>
    </source>
</evidence>
<dbReference type="SUPFAM" id="SSF56281">
    <property type="entry name" value="Metallo-hydrolase/oxidoreductase"/>
    <property type="match status" value="1"/>
</dbReference>
<proteinExistence type="predicted"/>
<protein>
    <submittedName>
        <fullName evidence="2">Metallo-beta-lactamase family protein</fullName>
    </submittedName>
</protein>
<keyword evidence="3" id="KW-1185">Reference proteome</keyword>
<dbReference type="PANTHER" id="PTHR42951:SF15">
    <property type="entry name" value="METALLO-BETA-LACTAMASE SUPERFAMILY PROTEIN"/>
    <property type="match status" value="1"/>
</dbReference>
<accession>I2GGK5</accession>
<organism evidence="2 3">
    <name type="scientific">Fibrisoma limi BUZ 3</name>
    <dbReference type="NCBI Taxonomy" id="1185876"/>
    <lineage>
        <taxon>Bacteria</taxon>
        <taxon>Pseudomonadati</taxon>
        <taxon>Bacteroidota</taxon>
        <taxon>Cytophagia</taxon>
        <taxon>Cytophagales</taxon>
        <taxon>Spirosomataceae</taxon>
        <taxon>Fibrisoma</taxon>
    </lineage>
</organism>
<name>I2GGK5_9BACT</name>
<dbReference type="InterPro" id="IPR001279">
    <property type="entry name" value="Metallo-B-lactamas"/>
</dbReference>
<comment type="caution">
    <text evidence="2">The sequence shown here is derived from an EMBL/GenBank/DDBJ whole genome shotgun (WGS) entry which is preliminary data.</text>
</comment>
<dbReference type="eggNOG" id="COG0491">
    <property type="taxonomic scope" value="Bacteria"/>
</dbReference>
<dbReference type="InterPro" id="IPR050855">
    <property type="entry name" value="NDM-1-like"/>
</dbReference>
<dbReference type="EMBL" id="CAIT01000006">
    <property type="protein sequence ID" value="CCH53030.1"/>
    <property type="molecule type" value="Genomic_DNA"/>
</dbReference>
<dbReference type="AlphaFoldDB" id="I2GGK5"/>
<dbReference type="PANTHER" id="PTHR42951">
    <property type="entry name" value="METALLO-BETA-LACTAMASE DOMAIN-CONTAINING"/>
    <property type="match status" value="1"/>
</dbReference>
<sequence>MTLTGGYRLYFCPYSLLPKIMMTLHVLGIPFTFDNKNDILYPVILRDQHHRILIDCGYAGFMPLLETAANQHGLSLADLTGILISHHDIDHVGGLYELKREYPSLTVYASSIEAPSINGQVKSARLQQAEALHDLLPEEQKPGAIAFQEMLKRIQPVNVDVIFSDAQPTRWEDVQIIDTPGHTPGHISVYLPGSRTLIACDALVIEDGSFNIANPQFAIDLKQAVDSARKLQSLAIERVVCYHGGVMEGNIQQKLSDLIDRYA</sequence>
<dbReference type="Gene3D" id="3.60.15.10">
    <property type="entry name" value="Ribonuclease Z/Hydroxyacylglutathione hydrolase-like"/>
    <property type="match status" value="1"/>
</dbReference>
<dbReference type="CDD" id="cd07721">
    <property type="entry name" value="yflN-like_MBL-fold"/>
    <property type="match status" value="1"/>
</dbReference>
<reference evidence="2 3" key="1">
    <citation type="journal article" date="2012" name="J. Bacteriol.">
        <title>Genome Sequence of the Filamentous Bacterium Fibrisoma limi BUZ 3T.</title>
        <authorList>
            <person name="Filippini M."/>
            <person name="Qi W."/>
            <person name="Jaenicke S."/>
            <person name="Goesmann A."/>
            <person name="Smits T.H."/>
            <person name="Bagheri H.C."/>
        </authorList>
    </citation>
    <scope>NUCLEOTIDE SEQUENCE [LARGE SCALE GENOMIC DNA]</scope>
    <source>
        <strain evidence="3">BUZ 3T</strain>
    </source>
</reference>
<gene>
    <name evidence="2" type="ORF">BN8_02090</name>
</gene>
<dbReference type="STRING" id="1185876.BN8_02090"/>
<feature type="domain" description="Metallo-beta-lactamase" evidence="1">
    <location>
        <begin position="39"/>
        <end position="243"/>
    </location>
</feature>
<dbReference type="Proteomes" id="UP000009309">
    <property type="component" value="Unassembled WGS sequence"/>
</dbReference>
<dbReference type="OrthoDB" id="9802248at2"/>
<dbReference type="InterPro" id="IPR036866">
    <property type="entry name" value="RibonucZ/Hydroxyglut_hydro"/>
</dbReference>
<dbReference type="SMART" id="SM00849">
    <property type="entry name" value="Lactamase_B"/>
    <property type="match status" value="1"/>
</dbReference>